<dbReference type="InterPro" id="IPR012440">
    <property type="entry name" value="DUF1641"/>
</dbReference>
<organism evidence="2 3">
    <name type="scientific">Haloterrigena gelatinilytica</name>
    <dbReference type="NCBI Taxonomy" id="2741724"/>
    <lineage>
        <taxon>Archaea</taxon>
        <taxon>Methanobacteriati</taxon>
        <taxon>Methanobacteriota</taxon>
        <taxon>Stenosarchaea group</taxon>
        <taxon>Halobacteria</taxon>
        <taxon>Halobacteriales</taxon>
        <taxon>Natrialbaceae</taxon>
        <taxon>Haloterrigena</taxon>
    </lineage>
</organism>
<name>A0A8J8KDH2_9EURY</name>
<gene>
    <name evidence="2" type="ORF">HT576_21220</name>
</gene>
<evidence type="ECO:0000256" key="1">
    <source>
        <dbReference type="SAM" id="MobiDB-lite"/>
    </source>
</evidence>
<dbReference type="Pfam" id="PF07849">
    <property type="entry name" value="DUF1641"/>
    <property type="match status" value="1"/>
</dbReference>
<feature type="region of interest" description="Disordered" evidence="1">
    <location>
        <begin position="1"/>
        <end position="27"/>
    </location>
</feature>
<sequence>MAKPQPSYPESATNGARKERPEGNGEAAVKDALETHGDDIAAAIEQSDELADAITTAVLVIASADDEEVGHVTDSAANLIAAADGLSTDGTAELADELGENADALSESLEVVVQFQREGHLEDLATVAASFTESLSPEEVEELSAMLEDDGTELVTALGTLLELQREGHLDDLAETAKTLSVLEIDEDAARGMNEFFGAIGDAQRNSEPIGLIGTLSALLNRDVRFGLGYLISLLKAKGRHIRERS</sequence>
<dbReference type="EMBL" id="JABURA010000002">
    <property type="protein sequence ID" value="NUB93520.1"/>
    <property type="molecule type" value="Genomic_DNA"/>
</dbReference>
<evidence type="ECO:0000313" key="2">
    <source>
        <dbReference type="EMBL" id="NUB93520.1"/>
    </source>
</evidence>
<evidence type="ECO:0000313" key="3">
    <source>
        <dbReference type="Proteomes" id="UP000728647"/>
    </source>
</evidence>
<accession>A0A8J8KDH2</accession>
<protein>
    <submittedName>
        <fullName evidence="2">DUF1641 domain-containing protein</fullName>
    </submittedName>
</protein>
<dbReference type="AlphaFoldDB" id="A0A8J8KDH2"/>
<dbReference type="Proteomes" id="UP000728647">
    <property type="component" value="Unassembled WGS sequence"/>
</dbReference>
<dbReference type="OrthoDB" id="56850at2157"/>
<reference evidence="2" key="1">
    <citation type="submission" date="2020-06" db="EMBL/GenBank/DDBJ databases">
        <title>Haloterrigena sp. nov., an extremely halophilic archaeon isolated from a saline sediment.</title>
        <authorList>
            <person name="Liu B.-B."/>
        </authorList>
    </citation>
    <scope>NUCLEOTIDE SEQUENCE</scope>
    <source>
        <strain evidence="2">SYSU A121-1</strain>
    </source>
</reference>
<dbReference type="RefSeq" id="WP_174703174.1">
    <property type="nucleotide sequence ID" value="NZ_JABURA010000002.1"/>
</dbReference>
<feature type="compositionally biased region" description="Basic and acidic residues" evidence="1">
    <location>
        <begin position="16"/>
        <end position="27"/>
    </location>
</feature>
<proteinExistence type="predicted"/>
<comment type="caution">
    <text evidence="2">The sequence shown here is derived from an EMBL/GenBank/DDBJ whole genome shotgun (WGS) entry which is preliminary data.</text>
</comment>